<dbReference type="Proteomes" id="UP000813444">
    <property type="component" value="Unassembled WGS sequence"/>
</dbReference>
<evidence type="ECO:0000256" key="3">
    <source>
        <dbReference type="ARBA" id="ARBA00022630"/>
    </source>
</evidence>
<evidence type="ECO:0000313" key="9">
    <source>
        <dbReference type="Proteomes" id="UP000813444"/>
    </source>
</evidence>
<keyword evidence="9" id="KW-1185">Reference proteome</keyword>
<protein>
    <recommendedName>
        <fullName evidence="7">FAD-binding PCMH-type domain-containing protein</fullName>
    </recommendedName>
</protein>
<keyword evidence="5" id="KW-0560">Oxidoreductase</keyword>
<evidence type="ECO:0000256" key="6">
    <source>
        <dbReference type="SAM" id="SignalP"/>
    </source>
</evidence>
<keyword evidence="4" id="KW-0274">FAD</keyword>
<name>A0A8K0SBM5_9HYPO</name>
<feature type="signal peptide" evidence="6">
    <location>
        <begin position="1"/>
        <end position="35"/>
    </location>
</feature>
<dbReference type="Gene3D" id="3.40.462.20">
    <property type="match status" value="1"/>
</dbReference>
<dbReference type="GO" id="GO:0016491">
    <property type="term" value="F:oxidoreductase activity"/>
    <property type="evidence" value="ECO:0007669"/>
    <property type="project" value="UniProtKB-KW"/>
</dbReference>
<dbReference type="PROSITE" id="PS51387">
    <property type="entry name" value="FAD_PCMH"/>
    <property type="match status" value="1"/>
</dbReference>
<dbReference type="PANTHER" id="PTHR42973:SF9">
    <property type="entry name" value="FAD-BINDING PCMH-TYPE DOMAIN-CONTAINING PROTEIN-RELATED"/>
    <property type="match status" value="1"/>
</dbReference>
<dbReference type="GO" id="GO:0071949">
    <property type="term" value="F:FAD binding"/>
    <property type="evidence" value="ECO:0007669"/>
    <property type="project" value="InterPro"/>
</dbReference>
<evidence type="ECO:0000256" key="4">
    <source>
        <dbReference type="ARBA" id="ARBA00022827"/>
    </source>
</evidence>
<dbReference type="InterPro" id="IPR036318">
    <property type="entry name" value="FAD-bd_PCMH-like_sf"/>
</dbReference>
<dbReference type="PANTHER" id="PTHR42973">
    <property type="entry name" value="BINDING OXIDOREDUCTASE, PUTATIVE (AFU_ORTHOLOGUE AFUA_1G17690)-RELATED"/>
    <property type="match status" value="1"/>
</dbReference>
<dbReference type="SUPFAM" id="SSF56176">
    <property type="entry name" value="FAD-binding/transporter-associated domain-like"/>
    <property type="match status" value="1"/>
</dbReference>
<evidence type="ECO:0000259" key="7">
    <source>
        <dbReference type="PROSITE" id="PS51387"/>
    </source>
</evidence>
<evidence type="ECO:0000256" key="1">
    <source>
        <dbReference type="ARBA" id="ARBA00001974"/>
    </source>
</evidence>
<organism evidence="8 9">
    <name type="scientific">Stachybotrys elegans</name>
    <dbReference type="NCBI Taxonomy" id="80388"/>
    <lineage>
        <taxon>Eukaryota</taxon>
        <taxon>Fungi</taxon>
        <taxon>Dikarya</taxon>
        <taxon>Ascomycota</taxon>
        <taxon>Pezizomycotina</taxon>
        <taxon>Sordariomycetes</taxon>
        <taxon>Hypocreomycetidae</taxon>
        <taxon>Hypocreales</taxon>
        <taxon>Stachybotryaceae</taxon>
        <taxon>Stachybotrys</taxon>
    </lineage>
</organism>
<accession>A0A8K0SBM5</accession>
<dbReference type="InterPro" id="IPR012951">
    <property type="entry name" value="BBE"/>
</dbReference>
<comment type="caution">
    <text evidence="8">The sequence shown here is derived from an EMBL/GenBank/DDBJ whole genome shotgun (WGS) entry which is preliminary data.</text>
</comment>
<dbReference type="OrthoDB" id="415825at2759"/>
<evidence type="ECO:0000313" key="8">
    <source>
        <dbReference type="EMBL" id="KAH7303837.1"/>
    </source>
</evidence>
<keyword evidence="6" id="KW-0732">Signal</keyword>
<dbReference type="Pfam" id="PF01565">
    <property type="entry name" value="FAD_binding_4"/>
    <property type="match status" value="1"/>
</dbReference>
<dbReference type="EMBL" id="JAGPNK010000028">
    <property type="protein sequence ID" value="KAH7303837.1"/>
    <property type="molecule type" value="Genomic_DNA"/>
</dbReference>
<dbReference type="AlphaFoldDB" id="A0A8K0SBM5"/>
<dbReference type="InterPro" id="IPR050416">
    <property type="entry name" value="FAD-linked_Oxidoreductase"/>
</dbReference>
<dbReference type="Pfam" id="PF08031">
    <property type="entry name" value="BBE"/>
    <property type="match status" value="1"/>
</dbReference>
<sequence>MPLLVVMHKAKSASMGPPTILTLLVLLISATYTVASDPSIEEMQLYFQENLSQGSETYVPYQSNYTAEITQPWNALNPPTYRLAVKPAMTADLPIIIQYAGQHGIPFLARGAGHGFTTSTSVVTLGINIDLGFFNHVEIDAHNNLLRIGGSVTFGDVFDLLYAAGKEVPTGYCSCVGMVGATLGGGIGPLQGLYGLISDALVSVTMVVGTGDILTISDTENVDLFWAIRGAGANFGIVTSATYKIHDLTNQGMVLSADFIFPAPLNQTVFQMLDSYSNNIPDEFAAAVSMLQEPTLEQPIIMVSTYFFGSAEEGMRYNQPFLDIGPTVQNISVRPWNLLAKESRFGVDEIGCMKGNEYSMFGTNMYSLESSVLSDVFGSLTELYSKYPQLQGTLLAIELHPKRFTMSEPSGQTAYAYRNTTAYSFLSIRLPDASFEPLAVSEGRRIRQMLATGSGNPELETYVNYAHGDEGPAAWYSVKTLPRLRELKRVWDPQGIFGFYNPI</sequence>
<dbReference type="InterPro" id="IPR016169">
    <property type="entry name" value="FAD-bd_PCMH_sub2"/>
</dbReference>
<keyword evidence="3" id="KW-0285">Flavoprotein</keyword>
<feature type="domain" description="FAD-binding PCMH-type" evidence="7">
    <location>
        <begin position="76"/>
        <end position="248"/>
    </location>
</feature>
<evidence type="ECO:0000256" key="5">
    <source>
        <dbReference type="ARBA" id="ARBA00023002"/>
    </source>
</evidence>
<dbReference type="Gene3D" id="3.30.465.10">
    <property type="match status" value="1"/>
</dbReference>
<reference evidence="8" key="1">
    <citation type="journal article" date="2021" name="Nat. Commun.">
        <title>Genetic determinants of endophytism in the Arabidopsis root mycobiome.</title>
        <authorList>
            <person name="Mesny F."/>
            <person name="Miyauchi S."/>
            <person name="Thiergart T."/>
            <person name="Pickel B."/>
            <person name="Atanasova L."/>
            <person name="Karlsson M."/>
            <person name="Huettel B."/>
            <person name="Barry K.W."/>
            <person name="Haridas S."/>
            <person name="Chen C."/>
            <person name="Bauer D."/>
            <person name="Andreopoulos W."/>
            <person name="Pangilinan J."/>
            <person name="LaButti K."/>
            <person name="Riley R."/>
            <person name="Lipzen A."/>
            <person name="Clum A."/>
            <person name="Drula E."/>
            <person name="Henrissat B."/>
            <person name="Kohler A."/>
            <person name="Grigoriev I.V."/>
            <person name="Martin F.M."/>
            <person name="Hacquard S."/>
        </authorList>
    </citation>
    <scope>NUCLEOTIDE SEQUENCE</scope>
    <source>
        <strain evidence="8">MPI-CAGE-CH-0235</strain>
    </source>
</reference>
<evidence type="ECO:0000256" key="2">
    <source>
        <dbReference type="ARBA" id="ARBA00005466"/>
    </source>
</evidence>
<dbReference type="InterPro" id="IPR016166">
    <property type="entry name" value="FAD-bd_PCMH"/>
</dbReference>
<comment type="cofactor">
    <cofactor evidence="1">
        <name>FAD</name>
        <dbReference type="ChEBI" id="CHEBI:57692"/>
    </cofactor>
</comment>
<gene>
    <name evidence="8" type="ORF">B0I35DRAFT_446100</name>
</gene>
<dbReference type="InterPro" id="IPR006094">
    <property type="entry name" value="Oxid_FAD_bind_N"/>
</dbReference>
<proteinExistence type="inferred from homology"/>
<feature type="chain" id="PRO_5035458860" description="FAD-binding PCMH-type domain-containing protein" evidence="6">
    <location>
        <begin position="36"/>
        <end position="503"/>
    </location>
</feature>
<comment type="similarity">
    <text evidence="2">Belongs to the oxygen-dependent FAD-linked oxidoreductase family.</text>
</comment>